<keyword evidence="4" id="KW-1185">Reference proteome</keyword>
<dbReference type="PANTHER" id="PTHR43767:SF1">
    <property type="entry name" value="NONRIBOSOMAL PEPTIDE SYNTHASE PES1 (EUROFUNG)-RELATED"/>
    <property type="match status" value="1"/>
</dbReference>
<dbReference type="PROSITE" id="PS00455">
    <property type="entry name" value="AMP_BINDING"/>
    <property type="match status" value="1"/>
</dbReference>
<evidence type="ECO:0000313" key="3">
    <source>
        <dbReference type="EMBL" id="GMG81513.1"/>
    </source>
</evidence>
<dbReference type="EMBL" id="BSYI01000004">
    <property type="protein sequence ID" value="GMG81513.1"/>
    <property type="molecule type" value="Genomic_DNA"/>
</dbReference>
<sequence length="509" mass="55485">MALRTTLGELLHDCAERYAQRPFLTIAPSGETWTYAAFEQLVNRFAHGLLAVTGRPPSHVAIMLENGVDYLAASYALKKIGSVEVSVNRAFRGPALARTINLTGTPYLITSGAHAEALAGIRDELTALRTLIVTDGEAAVRAAFPALEVLRFEALLAERDDHIRNLASDLTPAAIMFTSGTTGVSKGCQLSHRYAIRTAENVVPPFRVTGADAVYSPYPLAHIGPAYYDGLTAMITGGRLILRDGFSLSNFWPEICEFGATWFMMLGSVQQLLWSAPERPEERMHKVSRCWATPAPVPKAQFDARFNTHLIPGGGYGSTDAGWVVVPQWDHPGGIVLPEFEVAIVDDNDDPVPPGTPGELLVRSREPGIISDEYFGMPEATLASRRNLWFHTGDIARFDEAGLFYFVCRKAERIRVRGEMVSAFEVEEGVLAHPDIEDCAAIGVPSPLGEEEIKVFIVPRPGRALTADAVQAHCATRMAKYMVPAQTVFLSEIPRTPTGKPEKGKLAAM</sequence>
<organism evidence="3 4">
    <name type="scientific">Paralimibaculum aggregatum</name>
    <dbReference type="NCBI Taxonomy" id="3036245"/>
    <lineage>
        <taxon>Bacteria</taxon>
        <taxon>Pseudomonadati</taxon>
        <taxon>Pseudomonadota</taxon>
        <taxon>Alphaproteobacteria</taxon>
        <taxon>Rhodobacterales</taxon>
        <taxon>Paracoccaceae</taxon>
        <taxon>Paralimibaculum</taxon>
    </lineage>
</organism>
<dbReference type="InterPro" id="IPR020845">
    <property type="entry name" value="AMP-binding_CS"/>
</dbReference>
<dbReference type="Gene3D" id="3.30.300.30">
    <property type="match status" value="1"/>
</dbReference>
<dbReference type="RefSeq" id="WP_285670171.1">
    <property type="nucleotide sequence ID" value="NZ_BSYI01000004.1"/>
</dbReference>
<name>A0ABQ6LDT0_9RHOB</name>
<dbReference type="PANTHER" id="PTHR43767">
    <property type="entry name" value="LONG-CHAIN-FATTY-ACID--COA LIGASE"/>
    <property type="match status" value="1"/>
</dbReference>
<evidence type="ECO:0000259" key="1">
    <source>
        <dbReference type="Pfam" id="PF00501"/>
    </source>
</evidence>
<evidence type="ECO:0000313" key="4">
    <source>
        <dbReference type="Proteomes" id="UP001239909"/>
    </source>
</evidence>
<proteinExistence type="predicted"/>
<gene>
    <name evidence="3" type="ORF">LNKW23_07260</name>
</gene>
<dbReference type="InterPro" id="IPR050237">
    <property type="entry name" value="ATP-dep_AMP-bd_enzyme"/>
</dbReference>
<evidence type="ECO:0000259" key="2">
    <source>
        <dbReference type="Pfam" id="PF13193"/>
    </source>
</evidence>
<dbReference type="InterPro" id="IPR042099">
    <property type="entry name" value="ANL_N_sf"/>
</dbReference>
<accession>A0ABQ6LDT0</accession>
<feature type="domain" description="AMP-dependent synthetase/ligase" evidence="1">
    <location>
        <begin position="13"/>
        <end position="365"/>
    </location>
</feature>
<comment type="caution">
    <text evidence="3">The sequence shown here is derived from an EMBL/GenBank/DDBJ whole genome shotgun (WGS) entry which is preliminary data.</text>
</comment>
<dbReference type="InterPro" id="IPR045851">
    <property type="entry name" value="AMP-bd_C_sf"/>
</dbReference>
<dbReference type="InterPro" id="IPR025110">
    <property type="entry name" value="AMP-bd_C"/>
</dbReference>
<dbReference type="Pfam" id="PF00501">
    <property type="entry name" value="AMP-binding"/>
    <property type="match status" value="1"/>
</dbReference>
<protein>
    <submittedName>
        <fullName evidence="3">AMP-binding protein</fullName>
    </submittedName>
</protein>
<dbReference type="Pfam" id="PF13193">
    <property type="entry name" value="AMP-binding_C"/>
    <property type="match status" value="1"/>
</dbReference>
<dbReference type="Gene3D" id="3.40.50.12780">
    <property type="entry name" value="N-terminal domain of ligase-like"/>
    <property type="match status" value="1"/>
</dbReference>
<dbReference type="Proteomes" id="UP001239909">
    <property type="component" value="Unassembled WGS sequence"/>
</dbReference>
<reference evidence="3 4" key="1">
    <citation type="submission" date="2023-04" db="EMBL/GenBank/DDBJ databases">
        <title>Marinoamorphus aggregata gen. nov., sp. Nov., isolate from tissue of brittle star Ophioplocus japonicus.</title>
        <authorList>
            <person name="Kawano K."/>
            <person name="Sawayama S."/>
            <person name="Nakagawa S."/>
        </authorList>
    </citation>
    <scope>NUCLEOTIDE SEQUENCE [LARGE SCALE GENOMIC DNA]</scope>
    <source>
        <strain evidence="3 4">NKW23</strain>
    </source>
</reference>
<dbReference type="SUPFAM" id="SSF56801">
    <property type="entry name" value="Acetyl-CoA synthetase-like"/>
    <property type="match status" value="1"/>
</dbReference>
<dbReference type="InterPro" id="IPR000873">
    <property type="entry name" value="AMP-dep_synth/lig_dom"/>
</dbReference>
<feature type="domain" description="AMP-binding enzyme C-terminal" evidence="2">
    <location>
        <begin position="425"/>
        <end position="500"/>
    </location>
</feature>